<keyword evidence="1" id="KW-0732">Signal</keyword>
<proteinExistence type="predicted"/>
<evidence type="ECO:0000256" key="1">
    <source>
        <dbReference type="SAM" id="SignalP"/>
    </source>
</evidence>
<protein>
    <recommendedName>
        <fullName evidence="4">Curlin associated repeat-containing protein</fullName>
    </recommendedName>
</protein>
<comment type="caution">
    <text evidence="2">The sequence shown here is derived from an EMBL/GenBank/DDBJ whole genome shotgun (WGS) entry which is preliminary data.</text>
</comment>
<dbReference type="AlphaFoldDB" id="A0A316GLJ0"/>
<feature type="chain" id="PRO_5016436194" description="Curlin associated repeat-containing protein" evidence="1">
    <location>
        <begin position="37"/>
        <end position="589"/>
    </location>
</feature>
<feature type="signal peptide" evidence="1">
    <location>
        <begin position="1"/>
        <end position="36"/>
    </location>
</feature>
<reference evidence="2 3" key="1">
    <citation type="submission" date="2018-05" db="EMBL/GenBank/DDBJ databases">
        <title>Genomic Encyclopedia of Type Strains, Phase IV (KMG-IV): sequencing the most valuable type-strain genomes for metagenomic binning, comparative biology and taxonomic classification.</title>
        <authorList>
            <person name="Goeker M."/>
        </authorList>
    </citation>
    <scope>NUCLEOTIDE SEQUENCE [LARGE SCALE GENOMIC DNA]</scope>
    <source>
        <strain evidence="2 3">DSM 16097</strain>
    </source>
</reference>
<evidence type="ECO:0000313" key="3">
    <source>
        <dbReference type="Proteomes" id="UP000245708"/>
    </source>
</evidence>
<dbReference type="Proteomes" id="UP000245708">
    <property type="component" value="Unassembled WGS sequence"/>
</dbReference>
<evidence type="ECO:0000313" key="2">
    <source>
        <dbReference type="EMBL" id="PWK62047.1"/>
    </source>
</evidence>
<keyword evidence="3" id="KW-1185">Reference proteome</keyword>
<dbReference type="EMBL" id="QGGW01000001">
    <property type="protein sequence ID" value="PWK62047.1"/>
    <property type="molecule type" value="Genomic_DNA"/>
</dbReference>
<gene>
    <name evidence="2" type="ORF">C7455_10172</name>
</gene>
<name>A0A316GLJ0_9RHOB</name>
<evidence type="ECO:0008006" key="4">
    <source>
        <dbReference type="Google" id="ProtNLM"/>
    </source>
</evidence>
<organism evidence="2 3">
    <name type="scientific">Roseicyclus mahoneyensis</name>
    <dbReference type="NCBI Taxonomy" id="164332"/>
    <lineage>
        <taxon>Bacteria</taxon>
        <taxon>Pseudomonadati</taxon>
        <taxon>Pseudomonadota</taxon>
        <taxon>Alphaproteobacteria</taxon>
        <taxon>Rhodobacterales</taxon>
        <taxon>Roseobacteraceae</taxon>
        <taxon>Roseicyclus</taxon>
    </lineage>
</organism>
<accession>A0A316GLJ0</accession>
<sequence length="589" mass="60466">MQKTPISTHRKAQTRVAHAVLLGTTALVLSTGLALAQDLPTSSNISQIGATGSDTNTLMATTTGQNLFVNSAVNDGAVQDAAGGSNSLVIDVSNTAGSDPTANYVFVTQLGNTISTITLDGAANMIYLRSFGGAVAQTTQTIDVTGDGNTVDAATNAQSGAEDYGLFDINITGDDIVVNVTNDEFADIYVAAIGSGDTITVVQDNDGAAASATEYSQINVQIESSAGYGAGTNNTVLIRQLGINNILDFDLVGDENDVSVTQSNDTAGVNNLTVDVTDARSTVAIAASGEGTNVFRVGGSGSELTVNSDTGANNGVSTANATSALDIFGTDNVVRADDFTDVSIRIGTEASIGDNGYNIVLTSGNAEVSVYGTDNAVRFMNTYDDTSSNPTITFGGLGAEVSENNFTLSNRSTLNMENGGYQFTVLGNSNTSGPIAAAFETIDVYDVDVTIDGDGNALYGTITQFREVALDVIGYNNRLQLNVQGSDTDILDLDIEGDGNSITAIGGGGAFYDLDYTGDYNSFDYEFGTSNLSHVVYGSGFAGAVTEQGTGYTSSFRSLGTGFVQAASNGSSLIVASGCTYGTTCDGSF</sequence>
<dbReference type="RefSeq" id="WP_109663984.1">
    <property type="nucleotide sequence ID" value="NZ_QGGW01000001.1"/>
</dbReference>